<comment type="subcellular location">
    <subcellularLocation>
        <location evidence="1">Cell membrane</location>
        <topology evidence="1">Multi-pass membrane protein</topology>
    </subcellularLocation>
</comment>
<feature type="transmembrane region" description="Helical" evidence="7">
    <location>
        <begin position="191"/>
        <end position="211"/>
    </location>
</feature>
<evidence type="ECO:0000256" key="6">
    <source>
        <dbReference type="ARBA" id="ARBA00023136"/>
    </source>
</evidence>
<evidence type="ECO:0000256" key="4">
    <source>
        <dbReference type="ARBA" id="ARBA00022692"/>
    </source>
</evidence>
<feature type="transmembrane region" description="Helical" evidence="7">
    <location>
        <begin position="355"/>
        <end position="380"/>
    </location>
</feature>
<dbReference type="PIRSF" id="PIRSF004810">
    <property type="entry name" value="ChrA"/>
    <property type="match status" value="1"/>
</dbReference>
<feature type="transmembrane region" description="Helical" evidence="7">
    <location>
        <begin position="318"/>
        <end position="335"/>
    </location>
</feature>
<comment type="similarity">
    <text evidence="2">Belongs to the chromate ion transporter (CHR) (TC 2.A.51) family.</text>
</comment>
<dbReference type="InterPro" id="IPR003370">
    <property type="entry name" value="Chromate_transpt"/>
</dbReference>
<keyword evidence="6 7" id="KW-0472">Membrane</keyword>
<feature type="transmembrane region" description="Helical" evidence="7">
    <location>
        <begin position="74"/>
        <end position="97"/>
    </location>
</feature>
<evidence type="ECO:0000313" key="8">
    <source>
        <dbReference type="EMBL" id="MDG5752437.1"/>
    </source>
</evidence>
<dbReference type="EMBL" id="JARULN010000001">
    <property type="protein sequence ID" value="MDG5752437.1"/>
    <property type="molecule type" value="Genomic_DNA"/>
</dbReference>
<evidence type="ECO:0000256" key="1">
    <source>
        <dbReference type="ARBA" id="ARBA00004651"/>
    </source>
</evidence>
<feature type="transmembrane region" description="Helical" evidence="7">
    <location>
        <begin position="277"/>
        <end position="306"/>
    </location>
</feature>
<evidence type="ECO:0000256" key="2">
    <source>
        <dbReference type="ARBA" id="ARBA00005262"/>
    </source>
</evidence>
<feature type="transmembrane region" description="Helical" evidence="7">
    <location>
        <begin position="109"/>
        <end position="129"/>
    </location>
</feature>
<dbReference type="NCBIfam" id="TIGR00937">
    <property type="entry name" value="2A51"/>
    <property type="match status" value="1"/>
</dbReference>
<accession>A0ABT6H0K6</accession>
<dbReference type="PANTHER" id="PTHR33567">
    <property type="entry name" value="CHROMATE ION TRANSPORTER (EUROFUNG)"/>
    <property type="match status" value="1"/>
</dbReference>
<keyword evidence="3" id="KW-1003">Cell membrane</keyword>
<feature type="transmembrane region" description="Helical" evidence="7">
    <location>
        <begin position="141"/>
        <end position="171"/>
    </location>
</feature>
<feature type="transmembrane region" description="Helical" evidence="7">
    <location>
        <begin position="223"/>
        <end position="242"/>
    </location>
</feature>
<keyword evidence="9" id="KW-1185">Reference proteome</keyword>
<dbReference type="PANTHER" id="PTHR33567:SF3">
    <property type="entry name" value="CHROMATE ION TRANSPORTER (EUROFUNG)"/>
    <property type="match status" value="1"/>
</dbReference>
<evidence type="ECO:0000256" key="3">
    <source>
        <dbReference type="ARBA" id="ARBA00022475"/>
    </source>
</evidence>
<dbReference type="Pfam" id="PF02417">
    <property type="entry name" value="Chromate_transp"/>
    <property type="match status" value="2"/>
</dbReference>
<keyword evidence="5 7" id="KW-1133">Transmembrane helix</keyword>
<sequence length="381" mass="41683">MRHYWHVFLIAFRLGCTSFGGPAAHIGYFREEYVVKRKWLDEQTYASLVALANFLPGPASSQVGIAIGTLRAGIVGGFFAWLGFTLPSVFLLTVFAFLMNRYGFERAPWIQSLKLVAVAVVAQAVFDMGKKLAPDRLRQSIVLGAAAFVLVLEEPFIQIITLIISGIIGYFAYQKEQDNSVAVTFSLSKRIGVIAFGLFFILLLILPILNANTSSQLLHLFDSMYRTGSLVFGGGHVVLPLLEQEVAVNKDTFLAGYALTQAMPGPLFTFASYVGTVLYGIGGTIIATVGIFLPGFLLMIGGLSFWNTLQHKHAVRTALLGVNAGVVGILLAALYDPIFTDTIKSDVDIVLVLFYFVLFHVWKVASWKIVSLALLIGLFIL</sequence>
<keyword evidence="4 7" id="KW-0812">Transmembrane</keyword>
<dbReference type="RefSeq" id="WP_278017869.1">
    <property type="nucleotide sequence ID" value="NZ_JARRRY010000001.1"/>
</dbReference>
<protein>
    <submittedName>
        <fullName evidence="8">Chromate efflux transporter</fullName>
    </submittedName>
</protein>
<evidence type="ECO:0000313" key="9">
    <source>
        <dbReference type="Proteomes" id="UP001218246"/>
    </source>
</evidence>
<gene>
    <name evidence="8" type="primary">chrA</name>
    <name evidence="8" type="ORF">P6P90_00290</name>
</gene>
<organism evidence="8 9">
    <name type="scientific">Ectobacillus antri</name>
    <dbReference type="NCBI Taxonomy" id="2486280"/>
    <lineage>
        <taxon>Bacteria</taxon>
        <taxon>Bacillati</taxon>
        <taxon>Bacillota</taxon>
        <taxon>Bacilli</taxon>
        <taxon>Bacillales</taxon>
        <taxon>Bacillaceae</taxon>
        <taxon>Ectobacillus</taxon>
    </lineage>
</organism>
<dbReference type="Proteomes" id="UP001218246">
    <property type="component" value="Unassembled WGS sequence"/>
</dbReference>
<evidence type="ECO:0000256" key="5">
    <source>
        <dbReference type="ARBA" id="ARBA00022989"/>
    </source>
</evidence>
<name>A0ABT6H0K6_9BACI</name>
<reference evidence="8 9" key="1">
    <citation type="submission" date="2023-04" db="EMBL/GenBank/DDBJ databases">
        <title>Ectobacillus antri isolated from activated sludge.</title>
        <authorList>
            <person name="Yan P."/>
            <person name="Liu X."/>
        </authorList>
    </citation>
    <scope>NUCLEOTIDE SEQUENCE [LARGE SCALE GENOMIC DNA]</scope>
    <source>
        <strain evidence="8 9">C18H</strain>
    </source>
</reference>
<proteinExistence type="inferred from homology"/>
<dbReference type="InterPro" id="IPR014047">
    <property type="entry name" value="Chr_Tranpt_l_chain"/>
</dbReference>
<evidence type="ECO:0000256" key="7">
    <source>
        <dbReference type="SAM" id="Phobius"/>
    </source>
</evidence>
<comment type="caution">
    <text evidence="8">The sequence shown here is derived from an EMBL/GenBank/DDBJ whole genome shotgun (WGS) entry which is preliminary data.</text>
</comment>